<dbReference type="EMBL" id="LXQA010023650">
    <property type="protein sequence ID" value="MCH92866.1"/>
    <property type="molecule type" value="Genomic_DNA"/>
</dbReference>
<dbReference type="GO" id="GO:0005524">
    <property type="term" value="F:ATP binding"/>
    <property type="evidence" value="ECO:0007669"/>
    <property type="project" value="UniProtKB-KW"/>
</dbReference>
<keyword evidence="4" id="KW-1185">Reference proteome</keyword>
<keyword evidence="1" id="KW-0675">Receptor</keyword>
<dbReference type="GO" id="GO:0038199">
    <property type="term" value="F:ethylene receptor activity"/>
    <property type="evidence" value="ECO:0007669"/>
    <property type="project" value="TreeGrafter"/>
</dbReference>
<evidence type="ECO:0000259" key="2">
    <source>
        <dbReference type="SMART" id="SM00388"/>
    </source>
</evidence>
<dbReference type="PANTHER" id="PTHR24423:SF636">
    <property type="entry name" value="ETHYLENE RECEPTOR"/>
    <property type="match status" value="1"/>
</dbReference>
<dbReference type="GO" id="GO:0051740">
    <property type="term" value="F:ethylene binding"/>
    <property type="evidence" value="ECO:0007669"/>
    <property type="project" value="TreeGrafter"/>
</dbReference>
<evidence type="ECO:0000256" key="1">
    <source>
        <dbReference type="ARBA" id="ARBA00023170"/>
    </source>
</evidence>
<dbReference type="GO" id="GO:0000155">
    <property type="term" value="F:phosphorelay sensor kinase activity"/>
    <property type="evidence" value="ECO:0007669"/>
    <property type="project" value="InterPro"/>
</dbReference>
<dbReference type="InterPro" id="IPR036890">
    <property type="entry name" value="HATPase_C_sf"/>
</dbReference>
<accession>A0A392MZ77</accession>
<dbReference type="InterPro" id="IPR003661">
    <property type="entry name" value="HisK_dim/P_dom"/>
</dbReference>
<dbReference type="AlphaFoldDB" id="A0A392MZ77"/>
<name>A0A392MZ77_9FABA</name>
<reference evidence="3 4" key="1">
    <citation type="journal article" date="2018" name="Front. Plant Sci.">
        <title>Red Clover (Trifolium pratense) and Zigzag Clover (T. medium) - A Picture of Genomic Similarities and Differences.</title>
        <authorList>
            <person name="Dluhosova J."/>
            <person name="Istvanek J."/>
            <person name="Nedelnik J."/>
            <person name="Repkova J."/>
        </authorList>
    </citation>
    <scope>NUCLEOTIDE SEQUENCE [LARGE SCALE GENOMIC DNA]</scope>
    <source>
        <strain evidence="4">cv. 10/8</strain>
        <tissue evidence="3">Leaf</tissue>
    </source>
</reference>
<sequence length="226" mass="25383">SQARKSFQTVMSHGLRRPMHSVVGMLSLVQEGNMKPEQKIIGDTMLKVGNVLTSLVNDVMDISENKKGGLQLETKPFFLHSMLREVACIAKCLCVYQGFGFQTDVQKSLPEKVLGDEARTFQVIMHIIGYLLNTCDQGNLVFRVLLASDGGDKDDKKFGIWKSSSTTEYVNIKFDFQITGSSQSDESISTKQQIGRRLNHNSESKEGLSFNMCRKLVQIPDRTRKI</sequence>
<comment type="caution">
    <text evidence="3">The sequence shown here is derived from an EMBL/GenBank/DDBJ whole genome shotgun (WGS) entry which is preliminary data.</text>
</comment>
<dbReference type="InterPro" id="IPR036097">
    <property type="entry name" value="HisK_dim/P_sf"/>
</dbReference>
<proteinExistence type="predicted"/>
<dbReference type="CDD" id="cd00082">
    <property type="entry name" value="HisKA"/>
    <property type="match status" value="1"/>
</dbReference>
<dbReference type="GO" id="GO:0046872">
    <property type="term" value="F:metal ion binding"/>
    <property type="evidence" value="ECO:0007669"/>
    <property type="project" value="UniProtKB-KW"/>
</dbReference>
<dbReference type="Gene3D" id="1.10.287.130">
    <property type="match status" value="1"/>
</dbReference>
<dbReference type="CDD" id="cd16938">
    <property type="entry name" value="HATPase_ETR2_ERS2-EIN4-like"/>
    <property type="match status" value="1"/>
</dbReference>
<feature type="domain" description="Signal transduction histidine kinase dimerisation/phosphoacceptor" evidence="2">
    <location>
        <begin position="3"/>
        <end position="68"/>
    </location>
</feature>
<dbReference type="SUPFAM" id="SSF47384">
    <property type="entry name" value="Homodimeric domain of signal transducing histidine kinase"/>
    <property type="match status" value="1"/>
</dbReference>
<evidence type="ECO:0000313" key="3">
    <source>
        <dbReference type="EMBL" id="MCH92866.1"/>
    </source>
</evidence>
<feature type="non-terminal residue" evidence="3">
    <location>
        <position position="1"/>
    </location>
</feature>
<dbReference type="Pfam" id="PF00512">
    <property type="entry name" value="HisKA"/>
    <property type="match status" value="1"/>
</dbReference>
<dbReference type="Gene3D" id="3.30.565.10">
    <property type="entry name" value="Histidine kinase-like ATPase, C-terminal domain"/>
    <property type="match status" value="1"/>
</dbReference>
<dbReference type="PANTHER" id="PTHR24423">
    <property type="entry name" value="TWO-COMPONENT SENSOR HISTIDINE KINASE"/>
    <property type="match status" value="1"/>
</dbReference>
<evidence type="ECO:0000313" key="4">
    <source>
        <dbReference type="Proteomes" id="UP000265520"/>
    </source>
</evidence>
<organism evidence="3 4">
    <name type="scientific">Trifolium medium</name>
    <dbReference type="NCBI Taxonomy" id="97028"/>
    <lineage>
        <taxon>Eukaryota</taxon>
        <taxon>Viridiplantae</taxon>
        <taxon>Streptophyta</taxon>
        <taxon>Embryophyta</taxon>
        <taxon>Tracheophyta</taxon>
        <taxon>Spermatophyta</taxon>
        <taxon>Magnoliopsida</taxon>
        <taxon>eudicotyledons</taxon>
        <taxon>Gunneridae</taxon>
        <taxon>Pentapetalae</taxon>
        <taxon>rosids</taxon>
        <taxon>fabids</taxon>
        <taxon>Fabales</taxon>
        <taxon>Fabaceae</taxon>
        <taxon>Papilionoideae</taxon>
        <taxon>50 kb inversion clade</taxon>
        <taxon>NPAAA clade</taxon>
        <taxon>Hologalegina</taxon>
        <taxon>IRL clade</taxon>
        <taxon>Trifolieae</taxon>
        <taxon>Trifolium</taxon>
    </lineage>
</organism>
<dbReference type="SMART" id="SM00388">
    <property type="entry name" value="HisKA"/>
    <property type="match status" value="1"/>
</dbReference>
<dbReference type="GO" id="GO:0005783">
    <property type="term" value="C:endoplasmic reticulum"/>
    <property type="evidence" value="ECO:0007669"/>
    <property type="project" value="TreeGrafter"/>
</dbReference>
<protein>
    <submittedName>
        <fullName evidence="3">Protein EIN4-like</fullName>
    </submittedName>
</protein>
<dbReference type="Proteomes" id="UP000265520">
    <property type="component" value="Unassembled WGS sequence"/>
</dbReference>